<evidence type="ECO:0000256" key="2">
    <source>
        <dbReference type="ARBA" id="ARBA00022487"/>
    </source>
</evidence>
<dbReference type="EMBL" id="PDDY01000001">
    <property type="protein sequence ID" value="PEH43044.1"/>
    <property type="molecule type" value="Genomic_DNA"/>
</dbReference>
<dbReference type="Proteomes" id="UP000220629">
    <property type="component" value="Unassembled WGS sequence"/>
</dbReference>
<gene>
    <name evidence="9" type="ORF">CRM94_13310</name>
</gene>
<evidence type="ECO:0000256" key="3">
    <source>
        <dbReference type="ARBA" id="ARBA00022723"/>
    </source>
</evidence>
<comment type="similarity">
    <text evidence="1">Belongs to the tannase family.</text>
</comment>
<accession>A0A2A7SH74</accession>
<evidence type="ECO:0000256" key="6">
    <source>
        <dbReference type="ARBA" id="ARBA00022837"/>
    </source>
</evidence>
<sequence length="544" mass="56598">MTFQYFASRTIRLAFVLAAMILAAGGCSSDDVATSPDAQGCANLAATRFTDTTVQQTQFVAAGADLQPITGSAGKAAAAFCRVVATVGSEPGEHVGIEVWLPASNWNGRLLGTGSGGFGGAIVYGGLMSAIANGYAAANTDTGHLGGASGAIGQVLGWAVDPVQLRDWGRTSVHVMTVSAKAIVHAFYGQGAQHAYFEGCSTGGNEAMAEAEFYPDDYDGIHAGSPGMGYSHLMESFLWGGLLPSTQPEATLTPAAMALLNDAVLNQCGGSQAAGDGFLANPLACSFDVTRLQCAAGQDPARCLSAAQVRQAQRLYSPVRNTVDGSEIYPGFAFGSERRWASIQGALIGAYAQPLLANTVFGDPNWDWTRFDFGQDAARVDAMLTPKINSTNPDLSAFAARGGKLIMTQGWVDSLNAQTLPIEYFEQVAARRGGIDATTPFFRVVMVPGMDHCGGGPGANTIGGAVPPLRGDASRDVVAGLRAWVEGGVAPDGFIATKYVDDNPASGVAFERPVCVYPAYPRYRGTGDRNAAASYQCVAGPRLQ</sequence>
<dbReference type="InterPro" id="IPR029058">
    <property type="entry name" value="AB_hydrolase_fold"/>
</dbReference>
<organism evidence="9 10">
    <name type="scientific">Burkholderia gladioli</name>
    <name type="common">Pseudomonas marginata</name>
    <name type="synonym">Phytomonas marginata</name>
    <dbReference type="NCBI Taxonomy" id="28095"/>
    <lineage>
        <taxon>Bacteria</taxon>
        <taxon>Pseudomonadati</taxon>
        <taxon>Pseudomonadota</taxon>
        <taxon>Betaproteobacteria</taxon>
        <taxon>Burkholderiales</taxon>
        <taxon>Burkholderiaceae</taxon>
        <taxon>Burkholderia</taxon>
    </lineage>
</organism>
<comment type="caution">
    <text evidence="9">The sequence shown here is derived from an EMBL/GenBank/DDBJ whole genome shotgun (WGS) entry which is preliminary data.</text>
</comment>
<keyword evidence="3" id="KW-0479">Metal-binding</keyword>
<dbReference type="GO" id="GO:0046872">
    <property type="term" value="F:metal ion binding"/>
    <property type="evidence" value="ECO:0007669"/>
    <property type="project" value="UniProtKB-KW"/>
</dbReference>
<keyword evidence="2" id="KW-0719">Serine esterase</keyword>
<evidence type="ECO:0000256" key="1">
    <source>
        <dbReference type="ARBA" id="ARBA00006249"/>
    </source>
</evidence>
<evidence type="ECO:0000256" key="5">
    <source>
        <dbReference type="ARBA" id="ARBA00022801"/>
    </source>
</evidence>
<dbReference type="AlphaFoldDB" id="A0A2A7SH74"/>
<dbReference type="RefSeq" id="WP_096751478.1">
    <property type="nucleotide sequence ID" value="NZ_CADEPO010000003.1"/>
</dbReference>
<evidence type="ECO:0000256" key="7">
    <source>
        <dbReference type="ARBA" id="ARBA00023157"/>
    </source>
</evidence>
<keyword evidence="4 8" id="KW-0732">Signal</keyword>
<keyword evidence="7" id="KW-1015">Disulfide bond</keyword>
<dbReference type="SUPFAM" id="SSF53474">
    <property type="entry name" value="alpha/beta-Hydrolases"/>
    <property type="match status" value="1"/>
</dbReference>
<keyword evidence="5 9" id="KW-0378">Hydrolase</keyword>
<evidence type="ECO:0000313" key="9">
    <source>
        <dbReference type="EMBL" id="PEH43044.1"/>
    </source>
</evidence>
<dbReference type="PANTHER" id="PTHR33938">
    <property type="entry name" value="FERULOYL ESTERASE B-RELATED"/>
    <property type="match status" value="1"/>
</dbReference>
<dbReference type="Pfam" id="PF07519">
    <property type="entry name" value="Tannase"/>
    <property type="match status" value="1"/>
</dbReference>
<keyword evidence="6" id="KW-0106">Calcium</keyword>
<protein>
    <submittedName>
        <fullName evidence="9">Tannase/feruloyl esterase family alpha/beta hydrolase</fullName>
    </submittedName>
</protein>
<name>A0A2A7SH74_BURGA</name>
<evidence type="ECO:0000256" key="8">
    <source>
        <dbReference type="SAM" id="SignalP"/>
    </source>
</evidence>
<dbReference type="InterPro" id="IPR011118">
    <property type="entry name" value="Tannase/feruloyl_esterase"/>
</dbReference>
<proteinExistence type="inferred from homology"/>
<dbReference type="GO" id="GO:0052689">
    <property type="term" value="F:carboxylic ester hydrolase activity"/>
    <property type="evidence" value="ECO:0007669"/>
    <property type="project" value="UniProtKB-KW"/>
</dbReference>
<feature type="signal peptide" evidence="8">
    <location>
        <begin position="1"/>
        <end position="29"/>
    </location>
</feature>
<feature type="chain" id="PRO_5013083209" evidence="8">
    <location>
        <begin position="30"/>
        <end position="544"/>
    </location>
</feature>
<reference evidence="10" key="1">
    <citation type="submission" date="2017-09" db="EMBL/GenBank/DDBJ databases">
        <title>FDA dAtabase for Regulatory Grade micrObial Sequences (FDA-ARGOS): Supporting development and validation of Infectious Disease Dx tests.</title>
        <authorList>
            <person name="Minogue T."/>
            <person name="Wolcott M."/>
            <person name="Wasieloski L."/>
            <person name="Aguilar W."/>
            <person name="Moore D."/>
            <person name="Tallon L."/>
            <person name="Sadzewicz L."/>
            <person name="Ott S."/>
            <person name="Zhao X."/>
            <person name="Nagaraj S."/>
            <person name="Vavikolanu K."/>
            <person name="Aluvathingal J."/>
            <person name="Nadendla S."/>
            <person name="Sichtig H."/>
        </authorList>
    </citation>
    <scope>NUCLEOTIDE SEQUENCE [LARGE SCALE GENOMIC DNA]</scope>
    <source>
        <strain evidence="10">FDAARGOS_390</strain>
    </source>
</reference>
<evidence type="ECO:0000313" key="10">
    <source>
        <dbReference type="Proteomes" id="UP000220629"/>
    </source>
</evidence>
<dbReference type="PANTHER" id="PTHR33938:SF15">
    <property type="entry name" value="FERULOYL ESTERASE B-RELATED"/>
    <property type="match status" value="1"/>
</dbReference>
<evidence type="ECO:0000256" key="4">
    <source>
        <dbReference type="ARBA" id="ARBA00022729"/>
    </source>
</evidence>